<gene>
    <name evidence="1" type="ORF">DPMN_047805</name>
</gene>
<dbReference type="Proteomes" id="UP000828390">
    <property type="component" value="Unassembled WGS sequence"/>
</dbReference>
<protein>
    <submittedName>
        <fullName evidence="1">Uncharacterized protein</fullName>
    </submittedName>
</protein>
<proteinExistence type="predicted"/>
<accession>A0A9D4DAE2</accession>
<sequence>MDEAFKGRDTIDYVTKAVDCFQTCNVAESEDIQEQDEEMLRLCICKISKGLYVKHSRQSFIQGCIINLAGAYELRKDFPVVDDFQFRNKLLMLIINLHPEGCLTKENLRVCVGNSEV</sequence>
<comment type="caution">
    <text evidence="1">The sequence shown here is derived from an EMBL/GenBank/DDBJ whole genome shotgun (WGS) entry which is preliminary data.</text>
</comment>
<name>A0A9D4DAE2_DREPO</name>
<organism evidence="1 2">
    <name type="scientific">Dreissena polymorpha</name>
    <name type="common">Zebra mussel</name>
    <name type="synonym">Mytilus polymorpha</name>
    <dbReference type="NCBI Taxonomy" id="45954"/>
    <lineage>
        <taxon>Eukaryota</taxon>
        <taxon>Metazoa</taxon>
        <taxon>Spiralia</taxon>
        <taxon>Lophotrochozoa</taxon>
        <taxon>Mollusca</taxon>
        <taxon>Bivalvia</taxon>
        <taxon>Autobranchia</taxon>
        <taxon>Heteroconchia</taxon>
        <taxon>Euheterodonta</taxon>
        <taxon>Imparidentia</taxon>
        <taxon>Neoheterodontei</taxon>
        <taxon>Myida</taxon>
        <taxon>Dreissenoidea</taxon>
        <taxon>Dreissenidae</taxon>
        <taxon>Dreissena</taxon>
    </lineage>
</organism>
<keyword evidence="2" id="KW-1185">Reference proteome</keyword>
<dbReference type="AlphaFoldDB" id="A0A9D4DAE2"/>
<reference evidence="1" key="2">
    <citation type="submission" date="2020-11" db="EMBL/GenBank/DDBJ databases">
        <authorList>
            <person name="McCartney M.A."/>
            <person name="Auch B."/>
            <person name="Kono T."/>
            <person name="Mallez S."/>
            <person name="Becker A."/>
            <person name="Gohl D.M."/>
            <person name="Silverstein K.A.T."/>
            <person name="Koren S."/>
            <person name="Bechman K.B."/>
            <person name="Herman A."/>
            <person name="Abrahante J.E."/>
            <person name="Garbe J."/>
        </authorList>
    </citation>
    <scope>NUCLEOTIDE SEQUENCE</scope>
    <source>
        <strain evidence="1">Duluth1</strain>
        <tissue evidence="1">Whole animal</tissue>
    </source>
</reference>
<evidence type="ECO:0000313" key="2">
    <source>
        <dbReference type="Proteomes" id="UP000828390"/>
    </source>
</evidence>
<evidence type="ECO:0000313" key="1">
    <source>
        <dbReference type="EMBL" id="KAH3741087.1"/>
    </source>
</evidence>
<reference evidence="1" key="1">
    <citation type="journal article" date="2019" name="bioRxiv">
        <title>The Genome of the Zebra Mussel, Dreissena polymorpha: A Resource for Invasive Species Research.</title>
        <authorList>
            <person name="McCartney M.A."/>
            <person name="Auch B."/>
            <person name="Kono T."/>
            <person name="Mallez S."/>
            <person name="Zhang Y."/>
            <person name="Obille A."/>
            <person name="Becker A."/>
            <person name="Abrahante J.E."/>
            <person name="Garbe J."/>
            <person name="Badalamenti J.P."/>
            <person name="Herman A."/>
            <person name="Mangelson H."/>
            <person name="Liachko I."/>
            <person name="Sullivan S."/>
            <person name="Sone E.D."/>
            <person name="Koren S."/>
            <person name="Silverstein K.A.T."/>
            <person name="Beckman K.B."/>
            <person name="Gohl D.M."/>
        </authorList>
    </citation>
    <scope>NUCLEOTIDE SEQUENCE</scope>
    <source>
        <strain evidence="1">Duluth1</strain>
        <tissue evidence="1">Whole animal</tissue>
    </source>
</reference>
<dbReference type="EMBL" id="JAIWYP010000011">
    <property type="protein sequence ID" value="KAH3741087.1"/>
    <property type="molecule type" value="Genomic_DNA"/>
</dbReference>